<dbReference type="Proteomes" id="UP000009168">
    <property type="component" value="Unassembled WGS sequence"/>
</dbReference>
<accession>Q22XZ5</accession>
<dbReference type="PROSITE" id="PS50006">
    <property type="entry name" value="FHA_DOMAIN"/>
    <property type="match status" value="1"/>
</dbReference>
<protein>
    <submittedName>
        <fullName evidence="2">FHA domain protein</fullName>
    </submittedName>
</protein>
<dbReference type="GeneID" id="7837324"/>
<reference evidence="3" key="1">
    <citation type="journal article" date="2006" name="PLoS Biol.">
        <title>Macronuclear genome sequence of the ciliate Tetrahymena thermophila, a model eukaryote.</title>
        <authorList>
            <person name="Eisen J.A."/>
            <person name="Coyne R.S."/>
            <person name="Wu M."/>
            <person name="Wu D."/>
            <person name="Thiagarajan M."/>
            <person name="Wortman J.R."/>
            <person name="Badger J.H."/>
            <person name="Ren Q."/>
            <person name="Amedeo P."/>
            <person name="Jones K.M."/>
            <person name="Tallon L.J."/>
            <person name="Delcher A.L."/>
            <person name="Salzberg S.L."/>
            <person name="Silva J.C."/>
            <person name="Haas B.J."/>
            <person name="Majoros W.H."/>
            <person name="Farzad M."/>
            <person name="Carlton J.M."/>
            <person name="Smith R.K. Jr."/>
            <person name="Garg J."/>
            <person name="Pearlman R.E."/>
            <person name="Karrer K.M."/>
            <person name="Sun L."/>
            <person name="Manning G."/>
            <person name="Elde N.C."/>
            <person name="Turkewitz A.P."/>
            <person name="Asai D.J."/>
            <person name="Wilkes D.E."/>
            <person name="Wang Y."/>
            <person name="Cai H."/>
            <person name="Collins K."/>
            <person name="Stewart B.A."/>
            <person name="Lee S.R."/>
            <person name="Wilamowska K."/>
            <person name="Weinberg Z."/>
            <person name="Ruzzo W.L."/>
            <person name="Wloga D."/>
            <person name="Gaertig J."/>
            <person name="Frankel J."/>
            <person name="Tsao C.-C."/>
            <person name="Gorovsky M.A."/>
            <person name="Keeling P.J."/>
            <person name="Waller R.F."/>
            <person name="Patron N.J."/>
            <person name="Cherry J.M."/>
            <person name="Stover N.A."/>
            <person name="Krieger C.J."/>
            <person name="del Toro C."/>
            <person name="Ryder H.F."/>
            <person name="Williamson S.C."/>
            <person name="Barbeau R.A."/>
            <person name="Hamilton E.P."/>
            <person name="Orias E."/>
        </authorList>
    </citation>
    <scope>NUCLEOTIDE SEQUENCE [LARGE SCALE GENOMIC DNA]</scope>
    <source>
        <strain evidence="3">SB210</strain>
    </source>
</reference>
<dbReference type="Gene3D" id="2.60.200.20">
    <property type="match status" value="1"/>
</dbReference>
<keyword evidence="3" id="KW-1185">Reference proteome</keyword>
<dbReference type="OMA" id="HEGMQIV"/>
<dbReference type="RefSeq" id="XP_001010474.1">
    <property type="nucleotide sequence ID" value="XM_001010474.3"/>
</dbReference>
<dbReference type="KEGG" id="tet:TTHERM_00355760"/>
<dbReference type="AlphaFoldDB" id="Q22XZ5"/>
<feature type="domain" description="FHA" evidence="1">
    <location>
        <begin position="325"/>
        <end position="371"/>
    </location>
</feature>
<name>Q22XZ5_TETTS</name>
<dbReference type="HOGENOM" id="CLU_742841_0_0_1"/>
<sequence length="415" mass="49076">MEQGLQLWKQLFGRVREVDYEEFNDKFHDFVKQYGDCDLDEYQMRYIRELIDPDRQFRVSISDFLIFFTSYWNVPSKRKLVFNYEFKINEENQKKSHNDLDYIELTIQNKYQKSEIVYLQTGSTIDIFRDKIILNKAVEQDLNKLDVLKMGSSTKKGANDIVFPDTYDIYPTHCKIGIGTTGYYVKDQSKKMNRMRFIIGEKKPLVLDYKMVFEIGSSGCRFAVRKIYPEPTFEEINMNFVSYIFTGQYSLEAELQDFQNKSQTKMFHNVKEWREEQVQIKKNQKNVSQTGTTADPIGEYCIEIDCIEGELKGQTYTIKGNSKSLTIGRDKLSDVQVKHISAAQNHAVIYFNKTYGIWMLKEQQKTLGTFVYLANYDQYVNNTHSNFHLIQSDLSFELHNYIFHPRLVYKKLEEL</sequence>
<dbReference type="EMBL" id="GG662749">
    <property type="protein sequence ID" value="EAR90229.1"/>
    <property type="molecule type" value="Genomic_DNA"/>
</dbReference>
<dbReference type="InParanoid" id="Q22XZ5"/>
<organism evidence="2 3">
    <name type="scientific">Tetrahymena thermophila (strain SB210)</name>
    <dbReference type="NCBI Taxonomy" id="312017"/>
    <lineage>
        <taxon>Eukaryota</taxon>
        <taxon>Sar</taxon>
        <taxon>Alveolata</taxon>
        <taxon>Ciliophora</taxon>
        <taxon>Intramacronucleata</taxon>
        <taxon>Oligohymenophorea</taxon>
        <taxon>Hymenostomatida</taxon>
        <taxon>Tetrahymenina</taxon>
        <taxon>Tetrahymenidae</taxon>
        <taxon>Tetrahymena</taxon>
    </lineage>
</organism>
<gene>
    <name evidence="2" type="ORF">TTHERM_00355760</name>
</gene>
<dbReference type="SUPFAM" id="SSF49879">
    <property type="entry name" value="SMAD/FHA domain"/>
    <property type="match status" value="1"/>
</dbReference>
<dbReference type="InterPro" id="IPR008984">
    <property type="entry name" value="SMAD_FHA_dom_sf"/>
</dbReference>
<evidence type="ECO:0000313" key="3">
    <source>
        <dbReference type="Proteomes" id="UP000009168"/>
    </source>
</evidence>
<proteinExistence type="predicted"/>
<evidence type="ECO:0000313" key="2">
    <source>
        <dbReference type="EMBL" id="EAR90229.1"/>
    </source>
</evidence>
<dbReference type="CDD" id="cd00060">
    <property type="entry name" value="FHA"/>
    <property type="match status" value="1"/>
</dbReference>
<dbReference type="Pfam" id="PF00498">
    <property type="entry name" value="FHA"/>
    <property type="match status" value="1"/>
</dbReference>
<evidence type="ECO:0000259" key="1">
    <source>
        <dbReference type="PROSITE" id="PS50006"/>
    </source>
</evidence>
<dbReference type="InterPro" id="IPR000253">
    <property type="entry name" value="FHA_dom"/>
</dbReference>
<dbReference type="eggNOG" id="ENOG502STFG">
    <property type="taxonomic scope" value="Eukaryota"/>
</dbReference>
<dbReference type="OrthoDB" id="282932at2759"/>